<evidence type="ECO:0000313" key="2">
    <source>
        <dbReference type="Proteomes" id="UP001597474"/>
    </source>
</evidence>
<gene>
    <name evidence="1" type="ORF">ACFSUD_07420</name>
</gene>
<comment type="caution">
    <text evidence="1">The sequence shown here is derived from an EMBL/GenBank/DDBJ whole genome shotgun (WGS) entry which is preliminary data.</text>
</comment>
<keyword evidence="2" id="KW-1185">Reference proteome</keyword>
<accession>A0ABW5U0T9</accession>
<organism evidence="1 2">
    <name type="scientific">Sulfitobacter aestuarii</name>
    <dbReference type="NCBI Taxonomy" id="2161676"/>
    <lineage>
        <taxon>Bacteria</taxon>
        <taxon>Pseudomonadati</taxon>
        <taxon>Pseudomonadota</taxon>
        <taxon>Alphaproteobacteria</taxon>
        <taxon>Rhodobacterales</taxon>
        <taxon>Roseobacteraceae</taxon>
        <taxon>Sulfitobacter</taxon>
    </lineage>
</organism>
<dbReference type="EMBL" id="JBHUMP010000004">
    <property type="protein sequence ID" value="MFD2739390.1"/>
    <property type="molecule type" value="Genomic_DNA"/>
</dbReference>
<protein>
    <submittedName>
        <fullName evidence="1">Uncharacterized protein</fullName>
    </submittedName>
</protein>
<reference evidence="2" key="1">
    <citation type="journal article" date="2019" name="Int. J. Syst. Evol. Microbiol.">
        <title>The Global Catalogue of Microorganisms (GCM) 10K type strain sequencing project: providing services to taxonomists for standard genome sequencing and annotation.</title>
        <authorList>
            <consortium name="The Broad Institute Genomics Platform"/>
            <consortium name="The Broad Institute Genome Sequencing Center for Infectious Disease"/>
            <person name="Wu L."/>
            <person name="Ma J."/>
        </authorList>
    </citation>
    <scope>NUCLEOTIDE SEQUENCE [LARGE SCALE GENOMIC DNA]</scope>
    <source>
        <strain evidence="2">TISTR 2562</strain>
    </source>
</reference>
<evidence type="ECO:0000313" key="1">
    <source>
        <dbReference type="EMBL" id="MFD2739390.1"/>
    </source>
</evidence>
<dbReference type="RefSeq" id="WP_386372948.1">
    <property type="nucleotide sequence ID" value="NZ_JBHUMP010000004.1"/>
</dbReference>
<proteinExistence type="predicted"/>
<sequence length="66" mass="7505">MAVRINSIRLQRDRLAGFHLGRGEFGAEEGTEIGVAHEPDKPDYQEDNQKLEQFAHGYCPLVLSFF</sequence>
<dbReference type="Proteomes" id="UP001597474">
    <property type="component" value="Unassembled WGS sequence"/>
</dbReference>
<name>A0ABW5U0T9_9RHOB</name>